<dbReference type="Proteomes" id="UP000747110">
    <property type="component" value="Unassembled WGS sequence"/>
</dbReference>
<feature type="region of interest" description="Disordered" evidence="1">
    <location>
        <begin position="1"/>
        <end position="54"/>
    </location>
</feature>
<feature type="compositionally biased region" description="Pro residues" evidence="1">
    <location>
        <begin position="370"/>
        <end position="387"/>
    </location>
</feature>
<feature type="compositionally biased region" description="Pro residues" evidence="1">
    <location>
        <begin position="259"/>
        <end position="297"/>
    </location>
</feature>
<gene>
    <name evidence="2" type="ORF">Vretifemale_8584</name>
</gene>
<protein>
    <submittedName>
        <fullName evidence="2">Uncharacterized protein</fullName>
    </submittedName>
</protein>
<keyword evidence="3" id="KW-1185">Reference proteome</keyword>
<feature type="compositionally biased region" description="Pro residues" evidence="1">
    <location>
        <begin position="1"/>
        <end position="29"/>
    </location>
</feature>
<dbReference type="AlphaFoldDB" id="A0A8J4CE52"/>
<feature type="compositionally biased region" description="Pro residues" evidence="1">
    <location>
        <begin position="818"/>
        <end position="834"/>
    </location>
</feature>
<feature type="compositionally biased region" description="Low complexity" evidence="1">
    <location>
        <begin position="428"/>
        <end position="440"/>
    </location>
</feature>
<evidence type="ECO:0000256" key="1">
    <source>
        <dbReference type="SAM" id="MobiDB-lite"/>
    </source>
</evidence>
<feature type="compositionally biased region" description="Pro residues" evidence="1">
    <location>
        <begin position="441"/>
        <end position="451"/>
    </location>
</feature>
<organism evidence="2 3">
    <name type="scientific">Volvox reticuliferus</name>
    <dbReference type="NCBI Taxonomy" id="1737510"/>
    <lineage>
        <taxon>Eukaryota</taxon>
        <taxon>Viridiplantae</taxon>
        <taxon>Chlorophyta</taxon>
        <taxon>core chlorophytes</taxon>
        <taxon>Chlorophyceae</taxon>
        <taxon>CS clade</taxon>
        <taxon>Chlamydomonadales</taxon>
        <taxon>Volvocaceae</taxon>
        <taxon>Volvox</taxon>
    </lineage>
</organism>
<proteinExistence type="predicted"/>
<feature type="compositionally biased region" description="Pro residues" evidence="1">
    <location>
        <begin position="39"/>
        <end position="50"/>
    </location>
</feature>
<accession>A0A8J4CE52</accession>
<feature type="compositionally biased region" description="Pro residues" evidence="1">
    <location>
        <begin position="496"/>
        <end position="508"/>
    </location>
</feature>
<feature type="compositionally biased region" description="Pro residues" evidence="1">
    <location>
        <begin position="347"/>
        <end position="362"/>
    </location>
</feature>
<feature type="compositionally biased region" description="Pro residues" evidence="1">
    <location>
        <begin position="316"/>
        <end position="327"/>
    </location>
</feature>
<sequence>SPPPPPPSLPSPLPPPPPSLPSSLPPPPNLGMSTVNPLPALPPPQSPPPIASSRPTLPSTVVVVEVYVAVFESTYVETVDIRDILANFKSKVSTVIGVPASKIFISKVFKNGTDISAGYVDRRRMLVQQLVLQQTLMPYSRKDDSPQSWAPEEVIGAAAFGDMSSEVMHLTRTRRFLAKDPTTTEWAMEASEKDLLHYMGLVAGPAGNILRSRDNTRHGAGNLRKLMGSVPLTSDDCARLSSDDQLAIEFYTQTTEFAPLPPSPPSPPPRPPNPPGVMEPPSSPDPPPPSPSRPPPFSASSLMQILGASSVYQYTSPPPKSPPPWSPPQSQGTQSDRSPSSPSPNSSSPPPSPPSGPPPLPSLPSSSPTPALPPPSSPPPSSPPPASPLSSSPSPLSKFRFPPPPPPPPPPSTKATPPLVPSPPQHFPLVPYSPQLSSPSPQRPLPVPLGPPDLLSSPLPVSPLPSPTSLTSPPSLPSPPSPLRSSPSPQSLSPLPSSPSPPTSPSPTSPLHLKPARKPSSPSRAPPLLPASPSTVNSQPVPPSPPNQKLIIEVYILVIDASGGLTVLEVMIKLKDFKEKAARAHGVPVSQIFISEVWIDGEDITSGLVDRRRSLLAQELLQQDSETPYNNAPHQSWSAVEINSAFGSDASDVMNLIRARRFAANDPVAARQALEASEEALFRSLGSASTTSHDRILSSSDSDIDRNSVGGGIMGGRQLVQREIPITSDDGSVLSLDGKLTIEYSVLSYEDVPQPPSPPPPSPKPPNPPGMKNPLRPPRNTLVPKPPPWVPSRPTPFNADVFLEELGATEIYHVLRPPSTPQQPPSPPLPPSQPPELTTFVRVNDMPGHGAKGAARPIVWWDDADFSSQLRPYKALQLVDWNKRPCPILPNVCGGCTRAWRAQKASTVVTVFFREPVQIDEIKIFELKHPSVSLVRLLAWPINPTSPNTPATGHISYEYLGSPVYNATTDSPTGVDPTKCNDALVVTLPPNRAGTLLPVPEWGSQENLPNRLSRTAVAGVEVTVKAPRTPALATFIESIRFKGRVLYPKDPRVYEAWV</sequence>
<feature type="compositionally biased region" description="Low complexity" evidence="1">
    <location>
        <begin position="509"/>
        <end position="523"/>
    </location>
</feature>
<feature type="compositionally biased region" description="Low complexity" evidence="1">
    <location>
        <begin position="483"/>
        <end position="495"/>
    </location>
</feature>
<feature type="region of interest" description="Disordered" evidence="1">
    <location>
        <begin position="684"/>
        <end position="716"/>
    </location>
</feature>
<name>A0A8J4CE52_9CHLO</name>
<feature type="compositionally biased region" description="Low complexity" evidence="1">
    <location>
        <begin position="388"/>
        <end position="400"/>
    </location>
</feature>
<feature type="compositionally biased region" description="Pro residues" evidence="1">
    <location>
        <begin position="784"/>
        <end position="793"/>
    </location>
</feature>
<feature type="region of interest" description="Disordered" evidence="1">
    <location>
        <begin position="256"/>
        <end position="544"/>
    </location>
</feature>
<feature type="region of interest" description="Disordered" evidence="1">
    <location>
        <begin position="750"/>
        <end position="793"/>
    </location>
</feature>
<comment type="caution">
    <text evidence="2">The sequence shown here is derived from an EMBL/GenBank/DDBJ whole genome shotgun (WGS) entry which is preliminary data.</text>
</comment>
<feature type="region of interest" description="Disordered" evidence="1">
    <location>
        <begin position="815"/>
        <end position="834"/>
    </location>
</feature>
<reference evidence="2" key="1">
    <citation type="journal article" date="2021" name="Proc. Natl. Acad. Sci. U.S.A.">
        <title>Three genomes in the algal genus Volvox reveal the fate of a haploid sex-determining region after a transition to homothallism.</title>
        <authorList>
            <person name="Yamamoto K."/>
            <person name="Hamaji T."/>
            <person name="Kawai-Toyooka H."/>
            <person name="Matsuzaki R."/>
            <person name="Takahashi F."/>
            <person name="Nishimura Y."/>
            <person name="Kawachi M."/>
            <person name="Noguchi H."/>
            <person name="Minakuchi Y."/>
            <person name="Umen J.G."/>
            <person name="Toyoda A."/>
            <person name="Nozaki H."/>
        </authorList>
    </citation>
    <scope>NUCLEOTIDE SEQUENCE</scope>
    <source>
        <strain evidence="2">NIES-3786</strain>
    </source>
</reference>
<feature type="non-terminal residue" evidence="2">
    <location>
        <position position="1058"/>
    </location>
</feature>
<evidence type="ECO:0000313" key="3">
    <source>
        <dbReference type="Proteomes" id="UP000747110"/>
    </source>
</evidence>
<dbReference type="OrthoDB" id="532577at2759"/>
<feature type="compositionally biased region" description="Pro residues" evidence="1">
    <location>
        <begin position="401"/>
        <end position="426"/>
    </location>
</feature>
<evidence type="ECO:0000313" key="2">
    <source>
        <dbReference type="EMBL" id="GIL79203.1"/>
    </source>
</evidence>
<dbReference type="EMBL" id="BNCP01000015">
    <property type="protein sequence ID" value="GIL79203.1"/>
    <property type="molecule type" value="Genomic_DNA"/>
</dbReference>
<feature type="compositionally biased region" description="Pro residues" evidence="1">
    <location>
        <begin position="753"/>
        <end position="777"/>
    </location>
</feature>